<gene>
    <name evidence="2" type="ORF">P1J78_02305</name>
</gene>
<dbReference type="GO" id="GO:0006355">
    <property type="term" value="P:regulation of DNA-templated transcription"/>
    <property type="evidence" value="ECO:0007669"/>
    <property type="project" value="InterPro"/>
</dbReference>
<protein>
    <submittedName>
        <fullName evidence="2">Ribbon-helix-helix protein, CopG family</fullName>
    </submittedName>
</protein>
<dbReference type="Proteomes" id="UP001220964">
    <property type="component" value="Unassembled WGS sequence"/>
</dbReference>
<dbReference type="EMBL" id="JARGYC010000003">
    <property type="protein sequence ID" value="MDF0599553.1"/>
    <property type="molecule type" value="Genomic_DNA"/>
</dbReference>
<dbReference type="Pfam" id="PF01402">
    <property type="entry name" value="RHH_1"/>
    <property type="match status" value="1"/>
</dbReference>
<dbReference type="InterPro" id="IPR010985">
    <property type="entry name" value="Ribbon_hlx_hlx"/>
</dbReference>
<dbReference type="InterPro" id="IPR052991">
    <property type="entry name" value="Non-func_TypeII_TA_Antitoxin"/>
</dbReference>
<sequence>MTTKSISLRTDEETLKKIDEYASAQDRSRNWWINQAIESAIAEEAAWDAEIRRRMKEADDGNTIPHDRVMAEMLAKYGES</sequence>
<proteinExistence type="predicted"/>
<reference evidence="2" key="1">
    <citation type="submission" date="2023-03" db="EMBL/GenBank/DDBJ databases">
        <title>Multiphase analysis and comparison of six strains from genera Psychromarinibacter, Lutimaribacter, and Maritimibacter, including a novel species: Psychromarinibacter sediminicola sp. nov.</title>
        <authorList>
            <person name="Wang Y.-H."/>
            <person name="Ye M.-Q."/>
            <person name="Du Z.-J."/>
        </authorList>
    </citation>
    <scope>NUCLEOTIDE SEQUENCE</scope>
    <source>
        <strain evidence="2">C21-152</strain>
    </source>
</reference>
<evidence type="ECO:0000313" key="3">
    <source>
        <dbReference type="Proteomes" id="UP001220964"/>
    </source>
</evidence>
<dbReference type="AlphaFoldDB" id="A0AAE3NKH2"/>
<name>A0AAE3NKH2_9RHOB</name>
<keyword evidence="3" id="KW-1185">Reference proteome</keyword>
<evidence type="ECO:0000259" key="1">
    <source>
        <dbReference type="Pfam" id="PF01402"/>
    </source>
</evidence>
<accession>A0AAE3NKH2</accession>
<feature type="domain" description="Ribbon-helix-helix protein CopG" evidence="1">
    <location>
        <begin position="4"/>
        <end position="44"/>
    </location>
</feature>
<evidence type="ECO:0000313" key="2">
    <source>
        <dbReference type="EMBL" id="MDF0599553.1"/>
    </source>
</evidence>
<dbReference type="InterPro" id="IPR002145">
    <property type="entry name" value="CopG"/>
</dbReference>
<dbReference type="InterPro" id="IPR013321">
    <property type="entry name" value="Arc_rbn_hlx_hlx"/>
</dbReference>
<dbReference type="SUPFAM" id="SSF47598">
    <property type="entry name" value="Ribbon-helix-helix"/>
    <property type="match status" value="1"/>
</dbReference>
<dbReference type="Gene3D" id="1.10.1220.10">
    <property type="entry name" value="Met repressor-like"/>
    <property type="match status" value="1"/>
</dbReference>
<dbReference type="RefSeq" id="WP_275565696.1">
    <property type="nucleotide sequence ID" value="NZ_JARGYC010000003.1"/>
</dbReference>
<dbReference type="PANTHER" id="PTHR40688:SF2">
    <property type="entry name" value="RIBBON-HELIX-HELIX PROTEIN COPG DOMAIN-CONTAINING PROTEIN"/>
    <property type="match status" value="1"/>
</dbReference>
<dbReference type="PANTHER" id="PTHR40688">
    <property type="match status" value="1"/>
</dbReference>
<organism evidence="2 3">
    <name type="scientific">Psychromarinibacter sediminicola</name>
    <dbReference type="NCBI Taxonomy" id="3033385"/>
    <lineage>
        <taxon>Bacteria</taxon>
        <taxon>Pseudomonadati</taxon>
        <taxon>Pseudomonadota</taxon>
        <taxon>Alphaproteobacteria</taxon>
        <taxon>Rhodobacterales</taxon>
        <taxon>Paracoccaceae</taxon>
        <taxon>Psychromarinibacter</taxon>
    </lineage>
</organism>
<comment type="caution">
    <text evidence="2">The sequence shown here is derived from an EMBL/GenBank/DDBJ whole genome shotgun (WGS) entry which is preliminary data.</text>
</comment>